<protein>
    <submittedName>
        <fullName evidence="2">Uncharacterized protein</fullName>
    </submittedName>
</protein>
<organism evidence="2 3">
    <name type="scientific">Winogradskyella aurantia</name>
    <dbReference type="NCBI Taxonomy" id="1915063"/>
    <lineage>
        <taxon>Bacteria</taxon>
        <taxon>Pseudomonadati</taxon>
        <taxon>Bacteroidota</taxon>
        <taxon>Flavobacteriia</taxon>
        <taxon>Flavobacteriales</taxon>
        <taxon>Flavobacteriaceae</taxon>
        <taxon>Winogradskyella</taxon>
    </lineage>
</organism>
<dbReference type="Proteomes" id="UP000216840">
    <property type="component" value="Unassembled WGS sequence"/>
</dbReference>
<dbReference type="InterPro" id="IPR045749">
    <property type="entry name" value="DUF6090"/>
</dbReference>
<proteinExistence type="predicted"/>
<evidence type="ECO:0000256" key="1">
    <source>
        <dbReference type="SAM" id="Phobius"/>
    </source>
</evidence>
<name>A0A265UXZ6_9FLAO</name>
<dbReference type="AlphaFoldDB" id="A0A265UXZ6"/>
<keyword evidence="1" id="KW-0472">Membrane</keyword>
<reference evidence="2 3" key="1">
    <citation type="submission" date="2017-05" db="EMBL/GenBank/DDBJ databases">
        <title>The draft genome sequence of Idiomarina salinarum WNB302.</title>
        <authorList>
            <person name="Sun Y."/>
            <person name="Chen B."/>
            <person name="Du Z."/>
        </authorList>
    </citation>
    <scope>NUCLEOTIDE SEQUENCE [LARGE SCALE GENOMIC DNA]</scope>
    <source>
        <strain evidence="2 3">WNB302</strain>
    </source>
</reference>
<gene>
    <name evidence="2" type="ORF">CA834_05595</name>
</gene>
<feature type="transmembrane region" description="Helical" evidence="1">
    <location>
        <begin position="12"/>
        <end position="33"/>
    </location>
</feature>
<keyword evidence="3" id="KW-1185">Reference proteome</keyword>
<keyword evidence="1" id="KW-0812">Transmembrane</keyword>
<sequence length="230" mass="26529">MEKNKIGHYLKYAIGEIVLVVIGILIALSINTWNQNRSNARLEQELLNNLLSDVNIDIYNLEKLDSITSLAALSKLRLMSFINGEEIARDSVFYYTSLINPSDNFIPTTITYDEMKNSDGFKVIRSSMLRREIAKLYNNYKGLEDIDDVYKDSREVLQLIRIEDFETASLSKIGSGNIRDPDKLIAQFTTNRRFINALETNSAVGRNLKYKETLEDAKRFKEILQEFIIR</sequence>
<dbReference type="Pfam" id="PF19578">
    <property type="entry name" value="DUF6090"/>
    <property type="match status" value="1"/>
</dbReference>
<accession>A0A265UXZ6</accession>
<evidence type="ECO:0000313" key="2">
    <source>
        <dbReference type="EMBL" id="OZV70092.1"/>
    </source>
</evidence>
<keyword evidence="1" id="KW-1133">Transmembrane helix</keyword>
<dbReference type="EMBL" id="NGJN01000002">
    <property type="protein sequence ID" value="OZV70092.1"/>
    <property type="molecule type" value="Genomic_DNA"/>
</dbReference>
<comment type="caution">
    <text evidence="2">The sequence shown here is derived from an EMBL/GenBank/DDBJ whole genome shotgun (WGS) entry which is preliminary data.</text>
</comment>
<evidence type="ECO:0000313" key="3">
    <source>
        <dbReference type="Proteomes" id="UP000216840"/>
    </source>
</evidence>